<accession>A0A6A5R1U9</accession>
<comment type="catalytic activity">
    <reaction evidence="8">
        <text>L-seryl-[protein] + ATP = O-phospho-L-seryl-[protein] + ADP + H(+)</text>
        <dbReference type="Rhea" id="RHEA:17989"/>
        <dbReference type="Rhea" id="RHEA-COMP:9863"/>
        <dbReference type="Rhea" id="RHEA-COMP:11604"/>
        <dbReference type="ChEBI" id="CHEBI:15378"/>
        <dbReference type="ChEBI" id="CHEBI:29999"/>
        <dbReference type="ChEBI" id="CHEBI:30616"/>
        <dbReference type="ChEBI" id="CHEBI:83421"/>
        <dbReference type="ChEBI" id="CHEBI:456216"/>
        <dbReference type="EC" id="2.7.11.1"/>
    </reaction>
</comment>
<comment type="catalytic activity">
    <reaction evidence="7">
        <text>L-threonyl-[protein] + ATP = O-phospho-L-threonyl-[protein] + ADP + H(+)</text>
        <dbReference type="Rhea" id="RHEA:46608"/>
        <dbReference type="Rhea" id="RHEA-COMP:11060"/>
        <dbReference type="Rhea" id="RHEA-COMP:11605"/>
        <dbReference type="ChEBI" id="CHEBI:15378"/>
        <dbReference type="ChEBI" id="CHEBI:30013"/>
        <dbReference type="ChEBI" id="CHEBI:30616"/>
        <dbReference type="ChEBI" id="CHEBI:61977"/>
        <dbReference type="ChEBI" id="CHEBI:456216"/>
        <dbReference type="EC" id="2.7.11.1"/>
    </reaction>
</comment>
<name>A0A6A5R1U9_AMPQU</name>
<dbReference type="SUPFAM" id="SSF56112">
    <property type="entry name" value="Protein kinase-like (PK-like)"/>
    <property type="match status" value="1"/>
</dbReference>
<dbReference type="OrthoDB" id="2687876at2759"/>
<organism evidence="10 11">
    <name type="scientific">Ampelomyces quisqualis</name>
    <name type="common">Powdery mildew agent</name>
    <dbReference type="NCBI Taxonomy" id="50730"/>
    <lineage>
        <taxon>Eukaryota</taxon>
        <taxon>Fungi</taxon>
        <taxon>Dikarya</taxon>
        <taxon>Ascomycota</taxon>
        <taxon>Pezizomycotina</taxon>
        <taxon>Dothideomycetes</taxon>
        <taxon>Pleosporomycetidae</taxon>
        <taxon>Pleosporales</taxon>
        <taxon>Pleosporineae</taxon>
        <taxon>Phaeosphaeriaceae</taxon>
        <taxon>Ampelomyces</taxon>
    </lineage>
</organism>
<keyword evidence="5" id="KW-0418">Kinase</keyword>
<dbReference type="EC" id="2.7.11.1" evidence="1"/>
<protein>
    <recommendedName>
        <fullName evidence="1">non-specific serine/threonine protein kinase</fullName>
        <ecNumber evidence="1">2.7.11.1</ecNumber>
    </recommendedName>
</protein>
<evidence type="ECO:0000313" key="11">
    <source>
        <dbReference type="Proteomes" id="UP000800096"/>
    </source>
</evidence>
<proteinExistence type="predicted"/>
<dbReference type="EMBL" id="ML979132">
    <property type="protein sequence ID" value="KAF1920766.1"/>
    <property type="molecule type" value="Genomic_DNA"/>
</dbReference>
<gene>
    <name evidence="10" type="ORF">BDU57DRAFT_591795</name>
</gene>
<keyword evidence="2" id="KW-0723">Serine/threonine-protein kinase</keyword>
<keyword evidence="3" id="KW-0808">Transferase</keyword>
<evidence type="ECO:0000256" key="7">
    <source>
        <dbReference type="ARBA" id="ARBA00047899"/>
    </source>
</evidence>
<evidence type="ECO:0000313" key="10">
    <source>
        <dbReference type="EMBL" id="KAF1920766.1"/>
    </source>
</evidence>
<evidence type="ECO:0000256" key="2">
    <source>
        <dbReference type="ARBA" id="ARBA00022527"/>
    </source>
</evidence>
<dbReference type="AlphaFoldDB" id="A0A6A5R1U9"/>
<reference evidence="10" key="1">
    <citation type="journal article" date="2020" name="Stud. Mycol.">
        <title>101 Dothideomycetes genomes: a test case for predicting lifestyles and emergence of pathogens.</title>
        <authorList>
            <person name="Haridas S."/>
            <person name="Albert R."/>
            <person name="Binder M."/>
            <person name="Bloem J."/>
            <person name="Labutti K."/>
            <person name="Salamov A."/>
            <person name="Andreopoulos B."/>
            <person name="Baker S."/>
            <person name="Barry K."/>
            <person name="Bills G."/>
            <person name="Bluhm B."/>
            <person name="Cannon C."/>
            <person name="Castanera R."/>
            <person name="Culley D."/>
            <person name="Daum C."/>
            <person name="Ezra D."/>
            <person name="Gonzalez J."/>
            <person name="Henrissat B."/>
            <person name="Kuo A."/>
            <person name="Liang C."/>
            <person name="Lipzen A."/>
            <person name="Lutzoni F."/>
            <person name="Magnuson J."/>
            <person name="Mondo S."/>
            <person name="Nolan M."/>
            <person name="Ohm R."/>
            <person name="Pangilinan J."/>
            <person name="Park H.-J."/>
            <person name="Ramirez L."/>
            <person name="Alfaro M."/>
            <person name="Sun H."/>
            <person name="Tritt A."/>
            <person name="Yoshinaga Y."/>
            <person name="Zwiers L.-H."/>
            <person name="Turgeon B."/>
            <person name="Goodwin S."/>
            <person name="Spatafora J."/>
            <person name="Crous P."/>
            <person name="Grigoriev I."/>
        </authorList>
    </citation>
    <scope>NUCLEOTIDE SEQUENCE</scope>
    <source>
        <strain evidence="10">HMLAC05119</strain>
    </source>
</reference>
<dbReference type="GO" id="GO:0005524">
    <property type="term" value="F:ATP binding"/>
    <property type="evidence" value="ECO:0007669"/>
    <property type="project" value="UniProtKB-KW"/>
</dbReference>
<keyword evidence="6" id="KW-0067">ATP-binding</keyword>
<dbReference type="InterPro" id="IPR018934">
    <property type="entry name" value="RIO_dom"/>
</dbReference>
<evidence type="ECO:0000256" key="8">
    <source>
        <dbReference type="ARBA" id="ARBA00048679"/>
    </source>
</evidence>
<sequence length="304" mass="34194">MTVVPLKMEEGGIATVKGISKHKLSGPMAKMSDGQTTNPPMQPVILSMEVDDDDSFESEYRLRIGHQVKYLIISPRTFDRDTLSFPIQSLPHLPYNEEWTVAHISRDETSGDLKTSISNRTLAGVRCQWHHTRVDCLQLEKTKQLTAMTFEAVSHSILPITLPATIIAKIARFEWELPRIEQETRAYQLLEGSGLAPRFLGHVHENGRIMGFLIEKIEGRSASFQDLSICETALGKLHELGLIHGDVNRYNFLVTEEGVKLLDFERLLENASPESMRKELENVRAELVDESGRGGGFIFHGDSN</sequence>
<evidence type="ECO:0000256" key="1">
    <source>
        <dbReference type="ARBA" id="ARBA00012513"/>
    </source>
</evidence>
<feature type="domain" description="RIO-type" evidence="9">
    <location>
        <begin position="234"/>
        <end position="276"/>
    </location>
</feature>
<dbReference type="GO" id="GO:0004674">
    <property type="term" value="F:protein serine/threonine kinase activity"/>
    <property type="evidence" value="ECO:0007669"/>
    <property type="project" value="UniProtKB-KW"/>
</dbReference>
<evidence type="ECO:0000256" key="4">
    <source>
        <dbReference type="ARBA" id="ARBA00022741"/>
    </source>
</evidence>
<dbReference type="Pfam" id="PF01163">
    <property type="entry name" value="RIO1"/>
    <property type="match status" value="1"/>
</dbReference>
<keyword evidence="11" id="KW-1185">Reference proteome</keyword>
<dbReference type="InterPro" id="IPR011009">
    <property type="entry name" value="Kinase-like_dom_sf"/>
</dbReference>
<evidence type="ECO:0000256" key="6">
    <source>
        <dbReference type="ARBA" id="ARBA00022840"/>
    </source>
</evidence>
<keyword evidence="4" id="KW-0547">Nucleotide-binding</keyword>
<evidence type="ECO:0000256" key="3">
    <source>
        <dbReference type="ARBA" id="ARBA00022679"/>
    </source>
</evidence>
<evidence type="ECO:0000256" key="5">
    <source>
        <dbReference type="ARBA" id="ARBA00022777"/>
    </source>
</evidence>
<dbReference type="Gene3D" id="1.10.510.10">
    <property type="entry name" value="Transferase(Phosphotransferase) domain 1"/>
    <property type="match status" value="1"/>
</dbReference>
<dbReference type="Proteomes" id="UP000800096">
    <property type="component" value="Unassembled WGS sequence"/>
</dbReference>
<evidence type="ECO:0000259" key="9">
    <source>
        <dbReference type="Pfam" id="PF01163"/>
    </source>
</evidence>